<organism evidence="23 24">
    <name type="scientific">Ziziphus jujuba var. spinosa</name>
    <dbReference type="NCBI Taxonomy" id="714518"/>
    <lineage>
        <taxon>Eukaryota</taxon>
        <taxon>Viridiplantae</taxon>
        <taxon>Streptophyta</taxon>
        <taxon>Embryophyta</taxon>
        <taxon>Tracheophyta</taxon>
        <taxon>Spermatophyta</taxon>
        <taxon>Magnoliopsida</taxon>
        <taxon>eudicotyledons</taxon>
        <taxon>Gunneridae</taxon>
        <taxon>Pentapetalae</taxon>
        <taxon>rosids</taxon>
        <taxon>fabids</taxon>
        <taxon>Rosales</taxon>
        <taxon>Rhamnaceae</taxon>
        <taxon>Paliureae</taxon>
        <taxon>Ziziphus</taxon>
    </lineage>
</organism>
<dbReference type="GO" id="GO:0080032">
    <property type="term" value="F:methyl jasmonate esterase activity"/>
    <property type="evidence" value="ECO:0007669"/>
    <property type="project" value="TreeGrafter"/>
</dbReference>
<evidence type="ECO:0000256" key="7">
    <source>
        <dbReference type="ARBA" id="ARBA00051647"/>
    </source>
</evidence>
<comment type="similarity">
    <text evidence="15">Belongs to the AB hydrolase superfamily. Hydroxynitrile lyase family.</text>
</comment>
<dbReference type="Pfam" id="PF12697">
    <property type="entry name" value="Abhydrolase_6"/>
    <property type="match status" value="1"/>
</dbReference>
<comment type="caution">
    <text evidence="23">The sequence shown here is derived from an EMBL/GenBank/DDBJ whole genome shotgun (WGS) entry which is preliminary data.</text>
</comment>
<comment type="catalytic activity">
    <reaction evidence="4">
        <text>2-hydroxy-2-methylpropanenitrile = acetone + hydrogen cyanide</text>
        <dbReference type="Rhea" id="RHEA:11932"/>
        <dbReference type="ChEBI" id="CHEBI:15347"/>
        <dbReference type="ChEBI" id="CHEBI:15348"/>
        <dbReference type="ChEBI" id="CHEBI:18407"/>
    </reaction>
    <physiologicalReaction direction="left-to-right" evidence="4">
        <dbReference type="Rhea" id="RHEA:11933"/>
    </physiologicalReaction>
</comment>
<evidence type="ECO:0000259" key="21">
    <source>
        <dbReference type="Pfam" id="PF00561"/>
    </source>
</evidence>
<dbReference type="Gene3D" id="3.40.50.1820">
    <property type="entry name" value="alpha/beta hydrolase"/>
    <property type="match status" value="2"/>
</dbReference>
<dbReference type="GO" id="GO:0080031">
    <property type="term" value="F:methyl salicylate esterase activity"/>
    <property type="evidence" value="ECO:0007669"/>
    <property type="project" value="TreeGrafter"/>
</dbReference>
<gene>
    <name evidence="23" type="ORF">FEM48_Zijuj08G0179100</name>
</gene>
<feature type="domain" description="AB hydrolase-1" evidence="21">
    <location>
        <begin position="9"/>
        <end position="126"/>
    </location>
</feature>
<evidence type="ECO:0000256" key="2">
    <source>
        <dbReference type="ARBA" id="ARBA00050104"/>
    </source>
</evidence>
<evidence type="ECO:0000256" key="4">
    <source>
        <dbReference type="ARBA" id="ARBA00050262"/>
    </source>
</evidence>
<sequence length="437" mass="48738">MAAAKEQRHFVLVHGLGHGAWCWYKIIPRLQSAGHQVTALDLAASGINLKFIEDVNTFADYSKPLLDFLASLPLHEKVILIGHCLGGLNLALAMAMFPEKISVAVFLNSLMPNTFHQPSYVVKVQDFSSKLYQLSLIEILVRAGSPFSEDLSKAKKFTNRKYGSGSRGLEAAKMEATKEKHHYVLIHGICHGAWCWYKIIPLLKSAGHWVTALDLAASGVNKRSIEDLHTFVDYSQPLLEFMESIPQDERVILVGHSFGGMNLALAMEKFPEKISVAVFLTAIVPDTVHPPSYVIEAQNNRTNSGDGWLDTVFTSYGSPDKPSTSMLFGPMGLSSKLYQLSPIQDLELAKTLIRPGFLFIEDLSKVNKFTNSRYGSVTRVFIVCDEDEALTEEFQRWMIENSGTNNVMEIHGADHMAMLSKPQQLFHSLLDIAHHYT</sequence>
<dbReference type="GO" id="GO:0047606">
    <property type="term" value="F:(S)-hydroxynitrile lyase activity"/>
    <property type="evidence" value="ECO:0007669"/>
    <property type="project" value="UniProtKB-EC"/>
</dbReference>
<evidence type="ECO:0000313" key="23">
    <source>
        <dbReference type="EMBL" id="KAH7520755.1"/>
    </source>
</evidence>
<comment type="catalytic activity">
    <reaction evidence="13">
        <text>cyclohexanecarbaldehyde + hydrogen cyanide = (2S)-2-cyclohexyl-2-hydroxyacetonitrile</text>
        <dbReference type="Rhea" id="RHEA:77423"/>
        <dbReference type="ChEBI" id="CHEBI:18407"/>
        <dbReference type="ChEBI" id="CHEBI:197359"/>
        <dbReference type="ChEBI" id="CHEBI:197360"/>
    </reaction>
</comment>
<evidence type="ECO:0000256" key="6">
    <source>
        <dbReference type="ARBA" id="ARBA00050608"/>
    </source>
</evidence>
<dbReference type="EMBL" id="JAEACU010000008">
    <property type="protein sequence ID" value="KAH7520755.1"/>
    <property type="molecule type" value="Genomic_DNA"/>
</dbReference>
<keyword evidence="1" id="KW-0378">Hydrolase</keyword>
<dbReference type="EC" id="4.1.2.47" evidence="16"/>
<comment type="catalytic activity">
    <reaction evidence="11">
        <text>3-formylthiophene + hydrogen cyanide = (2S)-2-hydroxy-2-(thiophen-3-yl)acetonitrile</text>
        <dbReference type="Rhea" id="RHEA:77459"/>
        <dbReference type="ChEBI" id="CHEBI:18407"/>
        <dbReference type="ChEBI" id="CHEBI:87611"/>
        <dbReference type="ChEBI" id="CHEBI:197333"/>
    </reaction>
</comment>
<dbReference type="Proteomes" id="UP000813462">
    <property type="component" value="Unassembled WGS sequence"/>
</dbReference>
<evidence type="ECO:0000256" key="18">
    <source>
        <dbReference type="ARBA" id="ARBA00076040"/>
    </source>
</evidence>
<evidence type="ECO:0000256" key="9">
    <source>
        <dbReference type="ARBA" id="ARBA00051977"/>
    </source>
</evidence>
<evidence type="ECO:0000256" key="12">
    <source>
        <dbReference type="ARBA" id="ARBA00052600"/>
    </source>
</evidence>
<comment type="catalytic activity">
    <reaction evidence="6">
        <text>formylthiophene + hydrogen cyanide = (2R)-2-hydroxy-2-(thiophen-2-yl)acetonitrile</text>
        <dbReference type="Rhea" id="RHEA:77455"/>
        <dbReference type="ChEBI" id="CHEBI:18407"/>
        <dbReference type="ChEBI" id="CHEBI:87301"/>
        <dbReference type="ChEBI" id="CHEBI:197332"/>
    </reaction>
</comment>
<comment type="catalytic activity">
    <reaction evidence="12">
        <text>2,2-dimethylpropanal + hydrogen cyanide = (2S)-2-hydroxy-3,3-dimethylbutanenitrile</text>
        <dbReference type="Rhea" id="RHEA:77407"/>
        <dbReference type="ChEBI" id="CHEBI:18407"/>
        <dbReference type="ChEBI" id="CHEBI:141557"/>
        <dbReference type="ChEBI" id="CHEBI:197355"/>
    </reaction>
</comment>
<proteinExistence type="inferred from homology"/>
<comment type="catalytic activity">
    <reaction evidence="9">
        <text>acrolein + hydrogen cyanide = (2S)-2-hydroxybut-3-enenitrile</text>
        <dbReference type="Rhea" id="RHEA:77411"/>
        <dbReference type="ChEBI" id="CHEBI:15368"/>
        <dbReference type="ChEBI" id="CHEBI:18407"/>
        <dbReference type="ChEBI" id="CHEBI:197356"/>
    </reaction>
</comment>
<accession>A0A978V0I9</accession>
<comment type="catalytic activity">
    <reaction evidence="5">
        <text>benzaldehyde + hydrogen cyanide = (S)-mandelonitrile</text>
        <dbReference type="Rhea" id="RHEA:77427"/>
        <dbReference type="ChEBI" id="CHEBI:17169"/>
        <dbReference type="ChEBI" id="CHEBI:18407"/>
        <dbReference type="ChEBI" id="CHEBI:36941"/>
    </reaction>
</comment>
<comment type="catalytic activity">
    <reaction evidence="3">
        <text>a monosubstituted aliphatic (S)-hydroxynitrile = an aldehyde + hydrogen cyanide</text>
        <dbReference type="Rhea" id="RHEA:56588"/>
        <dbReference type="ChEBI" id="CHEBI:17478"/>
        <dbReference type="ChEBI" id="CHEBI:18407"/>
        <dbReference type="ChEBI" id="CHEBI:140596"/>
        <dbReference type="EC" id="4.1.2.47"/>
    </reaction>
</comment>
<evidence type="ECO:0000256" key="10">
    <source>
        <dbReference type="ARBA" id="ARBA00052033"/>
    </source>
</evidence>
<comment type="catalytic activity">
    <reaction evidence="7">
        <text>butan-2-one + hydrogen cyanide = 2-hydroxy-2-methylbutanenitrile</text>
        <dbReference type="Rhea" id="RHEA:77467"/>
        <dbReference type="ChEBI" id="CHEBI:18407"/>
        <dbReference type="ChEBI" id="CHEBI:28398"/>
        <dbReference type="ChEBI" id="CHEBI:60954"/>
    </reaction>
    <physiologicalReaction direction="right-to-left" evidence="7">
        <dbReference type="Rhea" id="RHEA:77469"/>
    </physiologicalReaction>
</comment>
<evidence type="ECO:0000256" key="19">
    <source>
        <dbReference type="ARBA" id="ARBA00078291"/>
    </source>
</evidence>
<dbReference type="GO" id="GO:0009696">
    <property type="term" value="P:salicylic acid metabolic process"/>
    <property type="evidence" value="ECO:0007669"/>
    <property type="project" value="TreeGrafter"/>
</dbReference>
<reference evidence="23" key="1">
    <citation type="journal article" date="2021" name="Front. Plant Sci.">
        <title>Chromosome-Scale Genome Assembly for Chinese Sour Jujube and Insights Into Its Genome Evolution and Domestication Signature.</title>
        <authorList>
            <person name="Shen L.-Y."/>
            <person name="Luo H."/>
            <person name="Wang X.-L."/>
            <person name="Wang X.-M."/>
            <person name="Qiu X.-J."/>
            <person name="Liu H."/>
            <person name="Zhou S.-S."/>
            <person name="Jia K.-H."/>
            <person name="Nie S."/>
            <person name="Bao Y.-T."/>
            <person name="Zhang R.-G."/>
            <person name="Yun Q.-Z."/>
            <person name="Chai Y.-H."/>
            <person name="Lu J.-Y."/>
            <person name="Li Y."/>
            <person name="Zhao S.-W."/>
            <person name="Mao J.-F."/>
            <person name="Jia S.-G."/>
            <person name="Mao Y.-M."/>
        </authorList>
    </citation>
    <scope>NUCLEOTIDE SEQUENCE</scope>
    <source>
        <strain evidence="23">AT0</strain>
        <tissue evidence="23">Leaf</tissue>
    </source>
</reference>
<protein>
    <recommendedName>
        <fullName evidence="17">(S)-hydroxynitrile lyase</fullName>
        <ecNumber evidence="16">4.1.2.47</ecNumber>
    </recommendedName>
    <alternativeName>
        <fullName evidence="18">2-hydroxy-2-methylpropanenitrile lyase</fullName>
    </alternativeName>
    <alternativeName>
        <fullName evidence="19">Acetone cyanohydrin lyase</fullName>
    </alternativeName>
    <alternativeName>
        <fullName evidence="20">Hydroxynitrile lyase</fullName>
    </alternativeName>
</protein>
<dbReference type="Pfam" id="PF00561">
    <property type="entry name" value="Abhydrolase_1"/>
    <property type="match status" value="1"/>
</dbReference>
<comment type="catalytic activity">
    <reaction evidence="10">
        <text>2-methylpropanal + hydrogen cyanide = (2S)-2-hydroxy-3-methylbutanenitrile</text>
        <dbReference type="Rhea" id="RHEA:77403"/>
        <dbReference type="ChEBI" id="CHEBI:18407"/>
        <dbReference type="ChEBI" id="CHEBI:48943"/>
        <dbReference type="ChEBI" id="CHEBI:197354"/>
    </reaction>
</comment>
<evidence type="ECO:0000256" key="16">
    <source>
        <dbReference type="ARBA" id="ARBA00066572"/>
    </source>
</evidence>
<evidence type="ECO:0000259" key="22">
    <source>
        <dbReference type="Pfam" id="PF12697"/>
    </source>
</evidence>
<name>A0A978V0I9_ZIZJJ</name>
<evidence type="ECO:0000256" key="13">
    <source>
        <dbReference type="ARBA" id="ARBA00052609"/>
    </source>
</evidence>
<dbReference type="InterPro" id="IPR029058">
    <property type="entry name" value="AB_hydrolase_fold"/>
</dbReference>
<evidence type="ECO:0000256" key="8">
    <source>
        <dbReference type="ARBA" id="ARBA00051735"/>
    </source>
</evidence>
<evidence type="ECO:0000256" key="20">
    <source>
        <dbReference type="ARBA" id="ARBA00079794"/>
    </source>
</evidence>
<dbReference type="InterPro" id="IPR000073">
    <property type="entry name" value="AB_hydrolase_1"/>
</dbReference>
<evidence type="ECO:0000256" key="5">
    <source>
        <dbReference type="ARBA" id="ARBA00050358"/>
    </source>
</evidence>
<evidence type="ECO:0000256" key="14">
    <source>
        <dbReference type="ARBA" id="ARBA00052826"/>
    </source>
</evidence>
<comment type="catalytic activity">
    <reaction evidence="2">
        <text>4-methoxybenzaldehyde + hydrogen cyanide = (2S)-2-hydroxy-2-(4-methoxyphenyl)acetonitrile</text>
        <dbReference type="Rhea" id="RHEA:77447"/>
        <dbReference type="ChEBI" id="CHEBI:18407"/>
        <dbReference type="ChEBI" id="CHEBI:28235"/>
        <dbReference type="ChEBI" id="CHEBI:197328"/>
    </reaction>
</comment>
<dbReference type="FunFam" id="3.40.50.1820:FF:000051">
    <property type="entry name" value="(S)-hydroxynitrile lyase"/>
    <property type="match status" value="1"/>
</dbReference>
<evidence type="ECO:0000256" key="1">
    <source>
        <dbReference type="ARBA" id="ARBA00022801"/>
    </source>
</evidence>
<evidence type="ECO:0000256" key="3">
    <source>
        <dbReference type="ARBA" id="ARBA00050241"/>
    </source>
</evidence>
<evidence type="ECO:0000256" key="17">
    <source>
        <dbReference type="ARBA" id="ARBA00069221"/>
    </source>
</evidence>
<comment type="catalytic activity">
    <reaction evidence="14">
        <text>an aromatic (S)-hydroxynitrile = an aromatic aldehyde + hydrogen cyanide</text>
        <dbReference type="Rhea" id="RHEA:54660"/>
        <dbReference type="ChEBI" id="CHEBI:18407"/>
        <dbReference type="ChEBI" id="CHEBI:33855"/>
        <dbReference type="ChEBI" id="CHEBI:138306"/>
        <dbReference type="EC" id="4.1.2.47"/>
    </reaction>
</comment>
<dbReference type="GO" id="GO:0009694">
    <property type="term" value="P:jasmonic acid metabolic process"/>
    <property type="evidence" value="ECO:0007669"/>
    <property type="project" value="TreeGrafter"/>
</dbReference>
<dbReference type="SUPFAM" id="SSF53474">
    <property type="entry name" value="alpha/beta-Hydrolases"/>
    <property type="match status" value="2"/>
</dbReference>
<feature type="domain" description="AB hydrolase-1" evidence="22">
    <location>
        <begin position="184"/>
        <end position="425"/>
    </location>
</feature>
<dbReference type="GO" id="GO:0080030">
    <property type="term" value="F:methyl indole-3-acetate esterase activity"/>
    <property type="evidence" value="ECO:0007669"/>
    <property type="project" value="TreeGrafter"/>
</dbReference>
<dbReference type="InterPro" id="IPR045889">
    <property type="entry name" value="MES/HNL"/>
</dbReference>
<dbReference type="AlphaFoldDB" id="A0A978V0I9"/>
<evidence type="ECO:0000256" key="15">
    <source>
        <dbReference type="ARBA" id="ARBA00060885"/>
    </source>
</evidence>
<comment type="catalytic activity">
    <reaction evidence="8">
        <text>a disubstituted aliphatic (S)-hydroxynitrile = a ketone + hydrogen cyanide</text>
        <dbReference type="Rhea" id="RHEA:56592"/>
        <dbReference type="ChEBI" id="CHEBI:17087"/>
        <dbReference type="ChEBI" id="CHEBI:18407"/>
        <dbReference type="ChEBI" id="CHEBI:140597"/>
        <dbReference type="EC" id="4.1.2.47"/>
    </reaction>
</comment>
<evidence type="ECO:0000313" key="24">
    <source>
        <dbReference type="Proteomes" id="UP000813462"/>
    </source>
</evidence>
<dbReference type="PANTHER" id="PTHR10992:SF1083">
    <property type="entry name" value="METHYLESTERASE 1"/>
    <property type="match status" value="1"/>
</dbReference>
<dbReference type="PANTHER" id="PTHR10992">
    <property type="entry name" value="METHYLESTERASE FAMILY MEMBER"/>
    <property type="match status" value="1"/>
</dbReference>
<evidence type="ECO:0000256" key="11">
    <source>
        <dbReference type="ARBA" id="ARBA00052511"/>
    </source>
</evidence>